<reference evidence="2 3" key="1">
    <citation type="submission" date="2024-02" db="EMBL/GenBank/DDBJ databases">
        <title>A chromosome-level genome assembly of Drosophila madeirensis, a fruit fly species endemic to Madeira island.</title>
        <authorList>
            <person name="Tomihara K."/>
            <person name="Llopart A."/>
            <person name="Yamamoto D."/>
        </authorList>
    </citation>
    <scope>NUCLEOTIDE SEQUENCE [LARGE SCALE GENOMIC DNA]</scope>
    <source>
        <strain evidence="2 3">RF1</strain>
    </source>
</reference>
<accession>A0AAU9FAJ2</accession>
<organism evidence="2 3">
    <name type="scientific">Drosophila madeirensis</name>
    <name type="common">Fruit fly</name>
    <dbReference type="NCBI Taxonomy" id="30013"/>
    <lineage>
        <taxon>Eukaryota</taxon>
        <taxon>Metazoa</taxon>
        <taxon>Ecdysozoa</taxon>
        <taxon>Arthropoda</taxon>
        <taxon>Hexapoda</taxon>
        <taxon>Insecta</taxon>
        <taxon>Pterygota</taxon>
        <taxon>Neoptera</taxon>
        <taxon>Endopterygota</taxon>
        <taxon>Diptera</taxon>
        <taxon>Brachycera</taxon>
        <taxon>Muscomorpha</taxon>
        <taxon>Ephydroidea</taxon>
        <taxon>Drosophilidae</taxon>
        <taxon>Drosophila</taxon>
        <taxon>Sophophora</taxon>
    </lineage>
</organism>
<dbReference type="Proteomes" id="UP001500889">
    <property type="component" value="Chromosome O"/>
</dbReference>
<dbReference type="EMBL" id="AP029263">
    <property type="protein sequence ID" value="BFF92733.1"/>
    <property type="molecule type" value="Genomic_DNA"/>
</dbReference>
<proteinExistence type="predicted"/>
<name>A0AAU9FAJ2_DROMD</name>
<feature type="compositionally biased region" description="Basic and acidic residues" evidence="1">
    <location>
        <begin position="65"/>
        <end position="75"/>
    </location>
</feature>
<evidence type="ECO:0000256" key="1">
    <source>
        <dbReference type="SAM" id="MobiDB-lite"/>
    </source>
</evidence>
<evidence type="ECO:0000313" key="3">
    <source>
        <dbReference type="Proteomes" id="UP001500889"/>
    </source>
</evidence>
<dbReference type="AlphaFoldDB" id="A0AAU9FAJ2"/>
<protein>
    <submittedName>
        <fullName evidence="2">Uncharacterized protein</fullName>
    </submittedName>
</protein>
<gene>
    <name evidence="2" type="ORF">DMAD_10722</name>
</gene>
<keyword evidence="3" id="KW-1185">Reference proteome</keyword>
<evidence type="ECO:0000313" key="2">
    <source>
        <dbReference type="EMBL" id="BFF92733.1"/>
    </source>
</evidence>
<sequence length="103" mass="11671">MMTTTTSTTQRCSSAHEVLDATAMPAATSTPWTWTAAVGWAGAYEYKSRWLNPSEHHRTANRVAEHTRVHEHPEPRVQSVEAQTQNLTFPKEHSRPQPVKLHK</sequence>
<feature type="region of interest" description="Disordered" evidence="1">
    <location>
        <begin position="65"/>
        <end position="103"/>
    </location>
</feature>